<sequence length="162" mass="17970">MDVDPKSPQAEKAADRVMLVDRQNTAQLRPWLQRCGWPSIRTHGEEVEVLVWLLVQHADQDRPFQLFAIDLLKRGVFEGSAPGAHLAYLEDRVAIGMGKPQRYGTQAEQKGPCHVELLPIDDLGKVAARRRQAGLPPLDTYVDQLRSAMLPPTCQGDGKAAP</sequence>
<accession>A0ABU2AG64</accession>
<protein>
    <submittedName>
        <fullName evidence="1">Uncharacterized protein</fullName>
    </submittedName>
</protein>
<dbReference type="Proteomes" id="UP001180825">
    <property type="component" value="Unassembled WGS sequence"/>
</dbReference>
<evidence type="ECO:0000313" key="2">
    <source>
        <dbReference type="Proteomes" id="UP001180825"/>
    </source>
</evidence>
<proteinExistence type="predicted"/>
<name>A0ABU2AG64_9BURK</name>
<dbReference type="InterPro" id="IPR046732">
    <property type="entry name" value="DUF6624"/>
</dbReference>
<gene>
    <name evidence="1" type="ORF">J2X21_005392</name>
</gene>
<organism evidence="1 2">
    <name type="scientific">Roseateles asaccharophilus</name>
    <dbReference type="NCBI Taxonomy" id="582607"/>
    <lineage>
        <taxon>Bacteria</taxon>
        <taxon>Pseudomonadati</taxon>
        <taxon>Pseudomonadota</taxon>
        <taxon>Betaproteobacteria</taxon>
        <taxon>Burkholderiales</taxon>
        <taxon>Sphaerotilaceae</taxon>
        <taxon>Roseateles</taxon>
    </lineage>
</organism>
<keyword evidence="2" id="KW-1185">Reference proteome</keyword>
<dbReference type="RefSeq" id="WP_310333212.1">
    <property type="nucleotide sequence ID" value="NZ_JAVDXV010000014.1"/>
</dbReference>
<dbReference type="EMBL" id="JAVDXV010000014">
    <property type="protein sequence ID" value="MDR7336219.1"/>
    <property type="molecule type" value="Genomic_DNA"/>
</dbReference>
<evidence type="ECO:0000313" key="1">
    <source>
        <dbReference type="EMBL" id="MDR7336219.1"/>
    </source>
</evidence>
<comment type="caution">
    <text evidence="1">The sequence shown here is derived from an EMBL/GenBank/DDBJ whole genome shotgun (WGS) entry which is preliminary data.</text>
</comment>
<reference evidence="1 2" key="1">
    <citation type="submission" date="2023-07" db="EMBL/GenBank/DDBJ databases">
        <title>Sorghum-associated microbial communities from plants grown in Nebraska, USA.</title>
        <authorList>
            <person name="Schachtman D."/>
        </authorList>
    </citation>
    <scope>NUCLEOTIDE SEQUENCE [LARGE SCALE GENOMIC DNA]</scope>
    <source>
        <strain evidence="1 2">BE316</strain>
    </source>
</reference>
<dbReference type="Pfam" id="PF20329">
    <property type="entry name" value="DUF6624"/>
    <property type="match status" value="1"/>
</dbReference>